<comment type="subcellular location">
    <subcellularLocation>
        <location evidence="1">Membrane</location>
        <topology evidence="1">Multi-pass membrane protein</topology>
    </subcellularLocation>
</comment>
<feature type="transmembrane region" description="Helical" evidence="7">
    <location>
        <begin position="135"/>
        <end position="159"/>
    </location>
</feature>
<dbReference type="Pfam" id="PF13520">
    <property type="entry name" value="AA_permease_2"/>
    <property type="match status" value="1"/>
</dbReference>
<dbReference type="Gene3D" id="1.20.1740.10">
    <property type="entry name" value="Amino acid/polyamine transporter I"/>
    <property type="match status" value="1"/>
</dbReference>
<keyword evidence="5 7" id="KW-0472">Membrane</keyword>
<keyword evidence="3 7" id="KW-0812">Transmembrane</keyword>
<dbReference type="STRING" id="321146.A0A139HW72"/>
<organism evidence="8 9">
    <name type="scientific">Pseudocercospora eumusae</name>
    <dbReference type="NCBI Taxonomy" id="321146"/>
    <lineage>
        <taxon>Eukaryota</taxon>
        <taxon>Fungi</taxon>
        <taxon>Dikarya</taxon>
        <taxon>Ascomycota</taxon>
        <taxon>Pezizomycotina</taxon>
        <taxon>Dothideomycetes</taxon>
        <taxon>Dothideomycetidae</taxon>
        <taxon>Mycosphaerellales</taxon>
        <taxon>Mycosphaerellaceae</taxon>
        <taxon>Pseudocercospora</taxon>
    </lineage>
</organism>
<evidence type="ECO:0000313" key="9">
    <source>
        <dbReference type="Proteomes" id="UP000070133"/>
    </source>
</evidence>
<feature type="transmembrane region" description="Helical" evidence="7">
    <location>
        <begin position="206"/>
        <end position="228"/>
    </location>
</feature>
<feature type="transmembrane region" description="Helical" evidence="7">
    <location>
        <begin position="424"/>
        <end position="442"/>
    </location>
</feature>
<evidence type="ECO:0000256" key="6">
    <source>
        <dbReference type="SAM" id="MobiDB-lite"/>
    </source>
</evidence>
<evidence type="ECO:0000256" key="7">
    <source>
        <dbReference type="SAM" id="Phobius"/>
    </source>
</evidence>
<dbReference type="PANTHER" id="PTHR45649">
    <property type="entry name" value="AMINO-ACID PERMEASE BAT1"/>
    <property type="match status" value="1"/>
</dbReference>
<feature type="compositionally biased region" description="Polar residues" evidence="6">
    <location>
        <begin position="13"/>
        <end position="27"/>
    </location>
</feature>
<dbReference type="GO" id="GO:0022857">
    <property type="term" value="F:transmembrane transporter activity"/>
    <property type="evidence" value="ECO:0007669"/>
    <property type="project" value="InterPro"/>
</dbReference>
<dbReference type="Proteomes" id="UP000070133">
    <property type="component" value="Unassembled WGS sequence"/>
</dbReference>
<dbReference type="InterPro" id="IPR002293">
    <property type="entry name" value="AA/rel_permease1"/>
</dbReference>
<feature type="transmembrane region" description="Helical" evidence="7">
    <location>
        <begin position="93"/>
        <end position="114"/>
    </location>
</feature>
<accession>A0A139HW72</accession>
<feature type="transmembrane region" description="Helical" evidence="7">
    <location>
        <begin position="248"/>
        <end position="269"/>
    </location>
</feature>
<dbReference type="OrthoDB" id="3257095at2759"/>
<feature type="transmembrane region" description="Helical" evidence="7">
    <location>
        <begin position="398"/>
        <end position="418"/>
    </location>
</feature>
<keyword evidence="2" id="KW-0813">Transport</keyword>
<evidence type="ECO:0000256" key="3">
    <source>
        <dbReference type="ARBA" id="ARBA00022692"/>
    </source>
</evidence>
<proteinExistence type="predicted"/>
<feature type="transmembrane region" description="Helical" evidence="7">
    <location>
        <begin position="462"/>
        <end position="481"/>
    </location>
</feature>
<name>A0A139HW72_9PEZI</name>
<dbReference type="AlphaFoldDB" id="A0A139HW72"/>
<feature type="region of interest" description="Disordered" evidence="6">
    <location>
        <begin position="1"/>
        <end position="29"/>
    </location>
</feature>
<dbReference type="PANTHER" id="PTHR45649:SF14">
    <property type="entry name" value="GABA PERMEASE"/>
    <property type="match status" value="1"/>
</dbReference>
<dbReference type="EMBL" id="LFZN01000005">
    <property type="protein sequence ID" value="KXT06623.1"/>
    <property type="molecule type" value="Genomic_DNA"/>
</dbReference>
<feature type="transmembrane region" description="Helical" evidence="7">
    <location>
        <begin position="54"/>
        <end position="73"/>
    </location>
</feature>
<reference evidence="8 9" key="1">
    <citation type="submission" date="2015-07" db="EMBL/GenBank/DDBJ databases">
        <title>Comparative genomics of the Sigatoka disease complex on banana suggests a link between parallel evolutionary changes in Pseudocercospora fijiensis and Pseudocercospora eumusae and increased virulence on the banana host.</title>
        <authorList>
            <person name="Chang T.-C."/>
            <person name="Salvucci A."/>
            <person name="Crous P.W."/>
            <person name="Stergiopoulos I."/>
        </authorList>
    </citation>
    <scope>NUCLEOTIDE SEQUENCE [LARGE SCALE GENOMIC DNA]</scope>
    <source>
        <strain evidence="8 9">CBS 114824</strain>
    </source>
</reference>
<feature type="transmembrane region" description="Helical" evidence="7">
    <location>
        <begin position="179"/>
        <end position="199"/>
    </location>
</feature>
<keyword evidence="4 7" id="KW-1133">Transmembrane helix</keyword>
<evidence type="ECO:0000256" key="2">
    <source>
        <dbReference type="ARBA" id="ARBA00022448"/>
    </source>
</evidence>
<feature type="transmembrane region" description="Helical" evidence="7">
    <location>
        <begin position="493"/>
        <end position="512"/>
    </location>
</feature>
<evidence type="ECO:0000256" key="4">
    <source>
        <dbReference type="ARBA" id="ARBA00022989"/>
    </source>
</evidence>
<sequence>MDSDKRGDIDLQNAPTGGSDALSTWGSHDNKSDVAKDNMDMYRLGKKPEFDRDYQLLSITAFTTVAMVGWIYVPNSTTSALRDGNTGGTITMYLVNFAAFTTITLSLAEMASMAPTAGGQYHWTSEFAPPSMQKILSYISGWLSTLAWCCSTISGIFLVGNLIQGIIIELRPDYTPEPWRAYLYTFALISFIFVVNVFLSRKLPKLEGIVFVLMITGYVSSIIVLWVLSSRDRLTTKQVFTTFDQQGGWGNVGLAMLAGQILLVWGLTGSDAAAHMAEETRFASSVIPRAMIWSYIVNGLMVFLMLITYCFCLTNLDQVFESPTGFPFIAVFEHATGSRGGAVGLTCIQIVLIMFSAINYMASCSRQVWAFARDHGLPFHSWIAKVDRDTNCPTRAVIVVYVFGVLICLISLGSSIGFNAITSVQLLGMIGTYMLSIGCLVWRRLFGKPLPRGAWSLGRFGMAINVLALVYGAFLIVFIPFPVTTPVSPSTLNWSPVIFGGIVLIALVYYLIRGRKVYDGPAAYVHASH</sequence>
<protein>
    <recommendedName>
        <fullName evidence="10">Amino acid permease/ SLC12A domain-containing protein</fullName>
    </recommendedName>
</protein>
<comment type="caution">
    <text evidence="8">The sequence shown here is derived from an EMBL/GenBank/DDBJ whole genome shotgun (WGS) entry which is preliminary data.</text>
</comment>
<gene>
    <name evidence="8" type="ORF">AC578_8479</name>
</gene>
<evidence type="ECO:0000313" key="8">
    <source>
        <dbReference type="EMBL" id="KXT06623.1"/>
    </source>
</evidence>
<dbReference type="GO" id="GO:0016020">
    <property type="term" value="C:membrane"/>
    <property type="evidence" value="ECO:0007669"/>
    <property type="project" value="UniProtKB-SubCell"/>
</dbReference>
<evidence type="ECO:0000256" key="5">
    <source>
        <dbReference type="ARBA" id="ARBA00023136"/>
    </source>
</evidence>
<evidence type="ECO:0008006" key="10">
    <source>
        <dbReference type="Google" id="ProtNLM"/>
    </source>
</evidence>
<feature type="transmembrane region" description="Helical" evidence="7">
    <location>
        <begin position="342"/>
        <end position="362"/>
    </location>
</feature>
<feature type="transmembrane region" description="Helical" evidence="7">
    <location>
        <begin position="290"/>
        <end position="316"/>
    </location>
</feature>
<evidence type="ECO:0000256" key="1">
    <source>
        <dbReference type="ARBA" id="ARBA00004141"/>
    </source>
</evidence>
<keyword evidence="9" id="KW-1185">Reference proteome</keyword>
<dbReference type="PIRSF" id="PIRSF006060">
    <property type="entry name" value="AA_transporter"/>
    <property type="match status" value="1"/>
</dbReference>